<name>A0A9P7QGH1_9HYPO</name>
<accession>A0A9P7QGH1</accession>
<evidence type="ECO:0000313" key="3">
    <source>
        <dbReference type="Proteomes" id="UP000707071"/>
    </source>
</evidence>
<evidence type="ECO:0000256" key="1">
    <source>
        <dbReference type="SAM" id="MobiDB-lite"/>
    </source>
</evidence>
<proteinExistence type="predicted"/>
<protein>
    <submittedName>
        <fullName evidence="2">Uncharacterized protein</fullName>
    </submittedName>
</protein>
<sequence>MAPVASPVVSVRNPISKARFARVGKDGRNDHGPTARESGPTAPHLHDASADSSPMRGIQGPARCVTREQ</sequence>
<organism evidence="2 3">
    <name type="scientific">Claviceps aff. purpurea</name>
    <dbReference type="NCBI Taxonomy" id="1967640"/>
    <lineage>
        <taxon>Eukaryota</taxon>
        <taxon>Fungi</taxon>
        <taxon>Dikarya</taxon>
        <taxon>Ascomycota</taxon>
        <taxon>Pezizomycotina</taxon>
        <taxon>Sordariomycetes</taxon>
        <taxon>Hypocreomycetidae</taxon>
        <taxon>Hypocreales</taxon>
        <taxon>Clavicipitaceae</taxon>
        <taxon>Claviceps</taxon>
    </lineage>
</organism>
<feature type="compositionally biased region" description="Basic and acidic residues" evidence="1">
    <location>
        <begin position="23"/>
        <end position="34"/>
    </location>
</feature>
<gene>
    <name evidence="2" type="ORF">E4U09_002083</name>
</gene>
<feature type="region of interest" description="Disordered" evidence="1">
    <location>
        <begin position="19"/>
        <end position="69"/>
    </location>
</feature>
<dbReference type="AlphaFoldDB" id="A0A9P7QGH1"/>
<comment type="caution">
    <text evidence="2">The sequence shown here is derived from an EMBL/GenBank/DDBJ whole genome shotgun (WGS) entry which is preliminary data.</text>
</comment>
<dbReference type="EMBL" id="SRRH01000189">
    <property type="protein sequence ID" value="KAG6295577.1"/>
    <property type="molecule type" value="Genomic_DNA"/>
</dbReference>
<keyword evidence="3" id="KW-1185">Reference proteome</keyword>
<dbReference type="Proteomes" id="UP000707071">
    <property type="component" value="Unassembled WGS sequence"/>
</dbReference>
<evidence type="ECO:0000313" key="2">
    <source>
        <dbReference type="EMBL" id="KAG6295577.1"/>
    </source>
</evidence>
<reference evidence="2 3" key="1">
    <citation type="journal article" date="2020" name="bioRxiv">
        <title>Whole genome comparisons of ergot fungi reveals the divergence and evolution of species within the genus Claviceps are the result of varying mechanisms driving genome evolution and host range expansion.</title>
        <authorList>
            <person name="Wyka S.A."/>
            <person name="Mondo S.J."/>
            <person name="Liu M."/>
            <person name="Dettman J."/>
            <person name="Nalam V."/>
            <person name="Broders K.D."/>
        </authorList>
    </citation>
    <scope>NUCLEOTIDE SEQUENCE [LARGE SCALE GENOMIC DNA]</scope>
    <source>
        <strain evidence="2 3">Clav52</strain>
    </source>
</reference>